<dbReference type="EMBL" id="DTDR01000033">
    <property type="protein sequence ID" value="HGK63156.1"/>
    <property type="molecule type" value="Genomic_DNA"/>
</dbReference>
<evidence type="ECO:0000256" key="1">
    <source>
        <dbReference type="ARBA" id="ARBA00023015"/>
    </source>
</evidence>
<keyword evidence="5" id="KW-0175">Coiled coil</keyword>
<dbReference type="Gene3D" id="1.10.10.10">
    <property type="entry name" value="Winged helix-like DNA-binding domain superfamily/Winged helix DNA-binding domain"/>
    <property type="match status" value="1"/>
</dbReference>
<dbReference type="InterPro" id="IPR007630">
    <property type="entry name" value="RNA_pol_sigma70_r4"/>
</dbReference>
<dbReference type="InterPro" id="IPR036388">
    <property type="entry name" value="WH-like_DNA-bd_sf"/>
</dbReference>
<sequence length="264" mass="31343">MAKEVRSYYLTIAHKYPDLTQEEERELIREAKNNNFQALSKLILSHLKLVVKIAQKYYSKNLSLDDLIGEGITGLMEAIYKFDEKKNVRLATYAIRRIKYRIRDALIREEIFYFPSKVQKLAKKIKKEYPQYVNQPEKLAKKLKLNIKEVQRAINYLNLQRFNLEEKETAEENPLLTVEREDNQFKKLEITRIINECLAQLSEREQLVIKRTFGLSPYEEPETLTKIGKDLGLSRERIRQIRNEALKKLQQLLNKRLNLLSPFL</sequence>
<organism evidence="8">
    <name type="scientific">candidate division WOR-3 bacterium</name>
    <dbReference type="NCBI Taxonomy" id="2052148"/>
    <lineage>
        <taxon>Bacteria</taxon>
        <taxon>Bacteria division WOR-3</taxon>
    </lineage>
</organism>
<dbReference type="SUPFAM" id="SSF88659">
    <property type="entry name" value="Sigma3 and sigma4 domains of RNA polymerase sigma factors"/>
    <property type="match status" value="1"/>
</dbReference>
<dbReference type="InterPro" id="IPR014284">
    <property type="entry name" value="RNA_pol_sigma-70_dom"/>
</dbReference>
<dbReference type="PANTHER" id="PTHR30603">
    <property type="entry name" value="RNA POLYMERASE SIGMA FACTOR RPO"/>
    <property type="match status" value="1"/>
</dbReference>
<evidence type="ECO:0000313" key="8">
    <source>
        <dbReference type="EMBL" id="HGK63156.1"/>
    </source>
</evidence>
<dbReference type="PRINTS" id="PR00046">
    <property type="entry name" value="SIGMA70FCT"/>
</dbReference>
<dbReference type="GO" id="GO:0016987">
    <property type="term" value="F:sigma factor activity"/>
    <property type="evidence" value="ECO:0007669"/>
    <property type="project" value="UniProtKB-KW"/>
</dbReference>
<dbReference type="InterPro" id="IPR000943">
    <property type="entry name" value="RNA_pol_sigma70"/>
</dbReference>
<comment type="caution">
    <text evidence="8">The sequence shown here is derived from an EMBL/GenBank/DDBJ whole genome shotgun (WGS) entry which is preliminary data.</text>
</comment>
<proteinExistence type="predicted"/>
<dbReference type="InterPro" id="IPR007627">
    <property type="entry name" value="RNA_pol_sigma70_r2"/>
</dbReference>
<dbReference type="SUPFAM" id="SSF88946">
    <property type="entry name" value="Sigma2 domain of RNA polymerase sigma factors"/>
    <property type="match status" value="1"/>
</dbReference>
<keyword evidence="1" id="KW-0805">Transcription regulation</keyword>
<dbReference type="InterPro" id="IPR013325">
    <property type="entry name" value="RNA_pol_sigma_r2"/>
</dbReference>
<evidence type="ECO:0000256" key="5">
    <source>
        <dbReference type="SAM" id="Coils"/>
    </source>
</evidence>
<dbReference type="Gene3D" id="1.20.120.1810">
    <property type="match status" value="1"/>
</dbReference>
<protein>
    <submittedName>
        <fullName evidence="8">Sigma-70 family RNA polymerase sigma factor</fullName>
    </submittedName>
</protein>
<dbReference type="InterPro" id="IPR013324">
    <property type="entry name" value="RNA_pol_sigma_r3/r4-like"/>
</dbReference>
<dbReference type="Pfam" id="PF04542">
    <property type="entry name" value="Sigma70_r2"/>
    <property type="match status" value="1"/>
</dbReference>
<feature type="domain" description="RNA polymerase sigma-70 region 4" evidence="7">
    <location>
        <begin position="197"/>
        <end position="250"/>
    </location>
</feature>
<evidence type="ECO:0000256" key="3">
    <source>
        <dbReference type="ARBA" id="ARBA00023125"/>
    </source>
</evidence>
<evidence type="ECO:0000256" key="2">
    <source>
        <dbReference type="ARBA" id="ARBA00023082"/>
    </source>
</evidence>
<dbReference type="InterPro" id="IPR050239">
    <property type="entry name" value="Sigma-70_RNA_pol_init_factors"/>
</dbReference>
<dbReference type="Pfam" id="PF04545">
    <property type="entry name" value="Sigma70_r4"/>
    <property type="match status" value="1"/>
</dbReference>
<dbReference type="AlphaFoldDB" id="A0A7V3ZU84"/>
<dbReference type="PANTHER" id="PTHR30603:SF47">
    <property type="entry name" value="RNA POLYMERASE SIGMA FACTOR SIGD, CHLOROPLASTIC"/>
    <property type="match status" value="1"/>
</dbReference>
<evidence type="ECO:0000256" key="4">
    <source>
        <dbReference type="ARBA" id="ARBA00023163"/>
    </source>
</evidence>
<reference evidence="8" key="1">
    <citation type="journal article" date="2020" name="mSystems">
        <title>Genome- and Community-Level Interaction Insights into Carbon Utilization and Element Cycling Functions of Hydrothermarchaeota in Hydrothermal Sediment.</title>
        <authorList>
            <person name="Zhou Z."/>
            <person name="Liu Y."/>
            <person name="Xu W."/>
            <person name="Pan J."/>
            <person name="Luo Z.H."/>
            <person name="Li M."/>
        </authorList>
    </citation>
    <scope>NUCLEOTIDE SEQUENCE [LARGE SCALE GENOMIC DNA]</scope>
    <source>
        <strain evidence="8">SpSt-697</strain>
    </source>
</reference>
<name>A0A7V3ZU84_UNCW3</name>
<dbReference type="GO" id="GO:0003677">
    <property type="term" value="F:DNA binding"/>
    <property type="evidence" value="ECO:0007669"/>
    <property type="project" value="UniProtKB-KW"/>
</dbReference>
<keyword evidence="3" id="KW-0238">DNA-binding</keyword>
<feature type="coiled-coil region" evidence="5">
    <location>
        <begin position="140"/>
        <end position="167"/>
    </location>
</feature>
<keyword evidence="4" id="KW-0804">Transcription</keyword>
<keyword evidence="2" id="KW-0731">Sigma factor</keyword>
<dbReference type="GO" id="GO:0006352">
    <property type="term" value="P:DNA-templated transcription initiation"/>
    <property type="evidence" value="ECO:0007669"/>
    <property type="project" value="InterPro"/>
</dbReference>
<gene>
    <name evidence="8" type="ORF">ENU74_00940</name>
</gene>
<evidence type="ECO:0000259" key="6">
    <source>
        <dbReference type="Pfam" id="PF04542"/>
    </source>
</evidence>
<dbReference type="NCBIfam" id="TIGR02937">
    <property type="entry name" value="sigma70-ECF"/>
    <property type="match status" value="1"/>
</dbReference>
<accession>A0A7V3ZU84</accession>
<evidence type="ECO:0000259" key="7">
    <source>
        <dbReference type="Pfam" id="PF04545"/>
    </source>
</evidence>
<feature type="domain" description="RNA polymerase sigma-70 region 2" evidence="6">
    <location>
        <begin position="42"/>
        <end position="107"/>
    </location>
</feature>